<dbReference type="STRING" id="1353009.A0A1Y2IGR2"/>
<keyword evidence="3" id="KW-1133">Transmembrane helix</keyword>
<keyword evidence="5" id="KW-0949">S-adenosyl-L-methionine</keyword>
<keyword evidence="5" id="KW-0489">Methyltransferase</keyword>
<reference evidence="6 7" key="1">
    <citation type="journal article" date="2015" name="Biotechnol. Biofuels">
        <title>Enhanced degradation of softwood versus hardwood by the white-rot fungus Pycnoporus coccineus.</title>
        <authorList>
            <person name="Couturier M."/>
            <person name="Navarro D."/>
            <person name="Chevret D."/>
            <person name="Henrissat B."/>
            <person name="Piumi F."/>
            <person name="Ruiz-Duenas F.J."/>
            <person name="Martinez A.T."/>
            <person name="Grigoriev I.V."/>
            <person name="Riley R."/>
            <person name="Lipzen A."/>
            <person name="Berrin J.G."/>
            <person name="Master E.R."/>
            <person name="Rosso M.N."/>
        </authorList>
    </citation>
    <scope>NUCLEOTIDE SEQUENCE [LARGE SCALE GENOMIC DNA]</scope>
    <source>
        <strain evidence="6 7">BRFM310</strain>
    </source>
</reference>
<dbReference type="PANTHER" id="PTHR12714:SF9">
    <property type="entry name" value="PROTEIN-S-ISOPRENYLCYSTEINE O-METHYLTRANSFERASE"/>
    <property type="match status" value="1"/>
</dbReference>
<accession>A0A1Y2IGR2</accession>
<dbReference type="Proteomes" id="UP000193067">
    <property type="component" value="Unassembled WGS sequence"/>
</dbReference>
<dbReference type="AlphaFoldDB" id="A0A1Y2IGR2"/>
<dbReference type="Gene3D" id="1.20.120.1630">
    <property type="match status" value="1"/>
</dbReference>
<gene>
    <name evidence="6" type="ORF">PYCCODRAFT_1437440</name>
</gene>
<dbReference type="GO" id="GO:0032259">
    <property type="term" value="P:methylation"/>
    <property type="evidence" value="ECO:0007669"/>
    <property type="project" value="UniProtKB-KW"/>
</dbReference>
<dbReference type="EC" id="2.1.1.100" evidence="5"/>
<comment type="similarity">
    <text evidence="5">Belongs to the class VI-like SAM-binding methyltransferase superfamily. Isoprenylcysteine carboxyl methyltransferase family.</text>
</comment>
<dbReference type="InterPro" id="IPR007269">
    <property type="entry name" value="ICMT_MeTrfase"/>
</dbReference>
<keyword evidence="4" id="KW-0472">Membrane</keyword>
<dbReference type="GO" id="GO:0004671">
    <property type="term" value="F:protein C-terminal S-isoprenylcysteine carboxyl O-methyltransferase activity"/>
    <property type="evidence" value="ECO:0007669"/>
    <property type="project" value="UniProtKB-EC"/>
</dbReference>
<proteinExistence type="inferred from homology"/>
<sequence length="249" mass="27466">MSFVGLAPSLAPPLAKVPLLLAHAMCTYYGLTPSTPMPKPEEQKRYEKPDIVGRTMHLQVALITASKWVCCGLALAEAAVILAQHFPSKISERVLSALLPSNGVSLQLTPSSLAACALGITGGIIRVWCFRTLGRNFTWSMSIQPEHKLGTSGPYAIVRHPSYTAWTVMMLGNFVLLLSKGSYVVEAGWLRRPLGKAVLTAVIGYMSFVTLTLTVNRARLEDGILKEEFGQEWEEWAKKTPYRLIPYIY</sequence>
<keyword evidence="5" id="KW-0256">Endoplasmic reticulum</keyword>
<organism evidence="6 7">
    <name type="scientific">Trametes coccinea (strain BRFM310)</name>
    <name type="common">Pycnoporus coccineus</name>
    <dbReference type="NCBI Taxonomy" id="1353009"/>
    <lineage>
        <taxon>Eukaryota</taxon>
        <taxon>Fungi</taxon>
        <taxon>Dikarya</taxon>
        <taxon>Basidiomycota</taxon>
        <taxon>Agaricomycotina</taxon>
        <taxon>Agaricomycetes</taxon>
        <taxon>Polyporales</taxon>
        <taxon>Polyporaceae</taxon>
        <taxon>Trametes</taxon>
    </lineage>
</organism>
<evidence type="ECO:0000313" key="7">
    <source>
        <dbReference type="Proteomes" id="UP000193067"/>
    </source>
</evidence>
<comment type="catalytic activity">
    <reaction evidence="5">
        <text>[protein]-C-terminal S-[(2E,6E)-farnesyl]-L-cysteine + S-adenosyl-L-methionine = [protein]-C-terminal S-[(2E,6E)-farnesyl]-L-cysteine methyl ester + S-adenosyl-L-homocysteine</text>
        <dbReference type="Rhea" id="RHEA:21672"/>
        <dbReference type="Rhea" id="RHEA-COMP:12125"/>
        <dbReference type="Rhea" id="RHEA-COMP:12126"/>
        <dbReference type="ChEBI" id="CHEBI:57856"/>
        <dbReference type="ChEBI" id="CHEBI:59789"/>
        <dbReference type="ChEBI" id="CHEBI:90510"/>
        <dbReference type="ChEBI" id="CHEBI:90511"/>
        <dbReference type="EC" id="2.1.1.100"/>
    </reaction>
</comment>
<keyword evidence="5" id="KW-0808">Transferase</keyword>
<evidence type="ECO:0000256" key="5">
    <source>
        <dbReference type="RuleBase" id="RU362022"/>
    </source>
</evidence>
<dbReference type="OrthoDB" id="422086at2759"/>
<keyword evidence="2" id="KW-0812">Transmembrane</keyword>
<protein>
    <recommendedName>
        <fullName evidence="5">Protein-S-isoprenylcysteine O-methyltransferase</fullName>
        <ecNumber evidence="5">2.1.1.100</ecNumber>
    </recommendedName>
</protein>
<evidence type="ECO:0000256" key="1">
    <source>
        <dbReference type="ARBA" id="ARBA00004141"/>
    </source>
</evidence>
<evidence type="ECO:0000313" key="6">
    <source>
        <dbReference type="EMBL" id="OSD00308.1"/>
    </source>
</evidence>
<keyword evidence="7" id="KW-1185">Reference proteome</keyword>
<name>A0A1Y2IGR2_TRAC3</name>
<dbReference type="Pfam" id="PF04140">
    <property type="entry name" value="ICMT"/>
    <property type="match status" value="1"/>
</dbReference>
<dbReference type="EMBL" id="KZ084119">
    <property type="protein sequence ID" value="OSD00308.1"/>
    <property type="molecule type" value="Genomic_DNA"/>
</dbReference>
<dbReference type="PANTHER" id="PTHR12714">
    <property type="entry name" value="PROTEIN-S ISOPRENYLCYSTEINE O-METHYLTRANSFERASE"/>
    <property type="match status" value="1"/>
</dbReference>
<evidence type="ECO:0000256" key="2">
    <source>
        <dbReference type="ARBA" id="ARBA00022692"/>
    </source>
</evidence>
<evidence type="ECO:0000256" key="4">
    <source>
        <dbReference type="ARBA" id="ARBA00023136"/>
    </source>
</evidence>
<evidence type="ECO:0000256" key="3">
    <source>
        <dbReference type="ARBA" id="ARBA00022989"/>
    </source>
</evidence>
<comment type="subcellular location">
    <subcellularLocation>
        <location evidence="5">Endoplasmic reticulum membrane</location>
        <topology evidence="5">Multi-pass membrane protein</topology>
    </subcellularLocation>
    <subcellularLocation>
        <location evidence="1">Membrane</location>
        <topology evidence="1">Multi-pass membrane protein</topology>
    </subcellularLocation>
</comment>
<dbReference type="GO" id="GO:0005789">
    <property type="term" value="C:endoplasmic reticulum membrane"/>
    <property type="evidence" value="ECO:0007669"/>
    <property type="project" value="UniProtKB-SubCell"/>
</dbReference>